<dbReference type="AlphaFoldDB" id="A0A0D5LRD4"/>
<reference evidence="1 2" key="1">
    <citation type="journal article" date="2015" name="Genome Announc.">
        <title>Complete genome sequence of Martelella endophytica YC6887, which has antifungal activity associated with a halophyte.</title>
        <authorList>
            <person name="Khan A."/>
            <person name="Khan H."/>
            <person name="Chung E.J."/>
            <person name="Hossain M.T."/>
            <person name="Chung Y.R."/>
        </authorList>
    </citation>
    <scope>NUCLEOTIDE SEQUENCE [LARGE SCALE GENOMIC DNA]</scope>
    <source>
        <strain evidence="1">YC6887</strain>
    </source>
</reference>
<dbReference type="STRING" id="1486262.TM49_12685"/>
<dbReference type="Gene3D" id="3.10.450.50">
    <property type="match status" value="1"/>
</dbReference>
<protein>
    <recommendedName>
        <fullName evidence="3">SnoaL-like domain-containing protein</fullName>
    </recommendedName>
</protein>
<dbReference type="Proteomes" id="UP000032611">
    <property type="component" value="Chromosome"/>
</dbReference>
<dbReference type="OrthoDB" id="5817554at2"/>
<dbReference type="RefSeq" id="WP_045681726.1">
    <property type="nucleotide sequence ID" value="NZ_CP010803.1"/>
</dbReference>
<dbReference type="PATRIC" id="fig|1486262.3.peg.2622"/>
<dbReference type="KEGG" id="mey:TM49_12685"/>
<dbReference type="EMBL" id="CP010803">
    <property type="protein sequence ID" value="AJY46332.1"/>
    <property type="molecule type" value="Genomic_DNA"/>
</dbReference>
<evidence type="ECO:0008006" key="3">
    <source>
        <dbReference type="Google" id="ProtNLM"/>
    </source>
</evidence>
<dbReference type="SUPFAM" id="SSF54427">
    <property type="entry name" value="NTF2-like"/>
    <property type="match status" value="1"/>
</dbReference>
<keyword evidence="2" id="KW-1185">Reference proteome</keyword>
<sequence>MRDPFRNPFPEHDEDRRAIWEMLVPRDIEAFLAADWSMVEDDFVSIGFYALDARRKQNPDDWRLGFPDLPHYRDEWLRQANDFARGRYADDPKTAIFNATTLEEIEISGDAALVRKKFDGGIRLEDGSFDAMNWQTLYYCRREDGRWKIAGFTGYLPHPF</sequence>
<dbReference type="InterPro" id="IPR032710">
    <property type="entry name" value="NTF2-like_dom_sf"/>
</dbReference>
<evidence type="ECO:0000313" key="1">
    <source>
        <dbReference type="EMBL" id="AJY46332.1"/>
    </source>
</evidence>
<accession>A0A0D5LRD4</accession>
<evidence type="ECO:0000313" key="2">
    <source>
        <dbReference type="Proteomes" id="UP000032611"/>
    </source>
</evidence>
<gene>
    <name evidence="1" type="ORF">TM49_12685</name>
</gene>
<organism evidence="1 2">
    <name type="scientific">Martelella endophytica</name>
    <dbReference type="NCBI Taxonomy" id="1486262"/>
    <lineage>
        <taxon>Bacteria</taxon>
        <taxon>Pseudomonadati</taxon>
        <taxon>Pseudomonadota</taxon>
        <taxon>Alphaproteobacteria</taxon>
        <taxon>Hyphomicrobiales</taxon>
        <taxon>Aurantimonadaceae</taxon>
        <taxon>Martelella</taxon>
    </lineage>
</organism>
<proteinExistence type="predicted"/>
<dbReference type="HOGENOM" id="CLU_135653_0_0_5"/>
<name>A0A0D5LRD4_MAREN</name>